<evidence type="ECO:0000313" key="1">
    <source>
        <dbReference type="EMBL" id="GFY76397.1"/>
    </source>
</evidence>
<gene>
    <name evidence="1" type="ORF">TNIN_34221</name>
</gene>
<accession>A0A8X6YTW2</accession>
<name>A0A8X6YTW2_9ARAC</name>
<comment type="caution">
    <text evidence="1">The sequence shown here is derived from an EMBL/GenBank/DDBJ whole genome shotgun (WGS) entry which is preliminary data.</text>
</comment>
<dbReference type="AlphaFoldDB" id="A0A8X6YTW2"/>
<reference evidence="1" key="1">
    <citation type="submission" date="2020-08" db="EMBL/GenBank/DDBJ databases">
        <title>Multicomponent nature underlies the extraordinary mechanical properties of spider dragline silk.</title>
        <authorList>
            <person name="Kono N."/>
            <person name="Nakamura H."/>
            <person name="Mori M."/>
            <person name="Yoshida Y."/>
            <person name="Ohtoshi R."/>
            <person name="Malay A.D."/>
            <person name="Moran D.A.P."/>
            <person name="Tomita M."/>
            <person name="Numata K."/>
            <person name="Arakawa K."/>
        </authorList>
    </citation>
    <scope>NUCLEOTIDE SEQUENCE</scope>
</reference>
<dbReference type="EMBL" id="BMAV01021886">
    <property type="protein sequence ID" value="GFY76397.1"/>
    <property type="molecule type" value="Genomic_DNA"/>
</dbReference>
<protein>
    <submittedName>
        <fullName evidence="1">Uncharacterized protein</fullName>
    </submittedName>
</protein>
<evidence type="ECO:0000313" key="2">
    <source>
        <dbReference type="Proteomes" id="UP000886998"/>
    </source>
</evidence>
<proteinExistence type="predicted"/>
<keyword evidence="2" id="KW-1185">Reference proteome</keyword>
<dbReference type="Proteomes" id="UP000886998">
    <property type="component" value="Unassembled WGS sequence"/>
</dbReference>
<sequence length="90" mass="10233">MVSSCRSFNRFSSLCHVVKLSTPLANSVQGDQIQKIFKDQEGLSQSNWENDVLRSSMSPLKQFWGGICLQVHRLNPKMMKQKYPIGSTQT</sequence>
<organism evidence="1 2">
    <name type="scientific">Trichonephila inaurata madagascariensis</name>
    <dbReference type="NCBI Taxonomy" id="2747483"/>
    <lineage>
        <taxon>Eukaryota</taxon>
        <taxon>Metazoa</taxon>
        <taxon>Ecdysozoa</taxon>
        <taxon>Arthropoda</taxon>
        <taxon>Chelicerata</taxon>
        <taxon>Arachnida</taxon>
        <taxon>Araneae</taxon>
        <taxon>Araneomorphae</taxon>
        <taxon>Entelegynae</taxon>
        <taxon>Araneoidea</taxon>
        <taxon>Nephilidae</taxon>
        <taxon>Trichonephila</taxon>
        <taxon>Trichonephila inaurata</taxon>
    </lineage>
</organism>